<dbReference type="AlphaFoldDB" id="A0AA86YFT8"/>
<dbReference type="Gene3D" id="1.20.1250.20">
    <property type="entry name" value="MFS general substrate transporter like domains"/>
    <property type="match status" value="1"/>
</dbReference>
<dbReference type="GO" id="GO:0022857">
    <property type="term" value="F:transmembrane transporter activity"/>
    <property type="evidence" value="ECO:0007669"/>
    <property type="project" value="InterPro"/>
</dbReference>
<feature type="transmembrane region" description="Helical" evidence="6">
    <location>
        <begin position="295"/>
        <end position="317"/>
    </location>
</feature>
<dbReference type="InterPro" id="IPR036259">
    <property type="entry name" value="MFS_trans_sf"/>
</dbReference>
<feature type="transmembrane region" description="Helical" evidence="6">
    <location>
        <begin position="125"/>
        <end position="146"/>
    </location>
</feature>
<evidence type="ECO:0000313" key="7">
    <source>
        <dbReference type="EMBL" id="EDU58042.1"/>
    </source>
</evidence>
<dbReference type="PANTHER" id="PTHR43124">
    <property type="entry name" value="PURINE EFFLUX PUMP PBUE"/>
    <property type="match status" value="1"/>
</dbReference>
<evidence type="ECO:0000313" key="8">
    <source>
        <dbReference type="Proteomes" id="UP000004506"/>
    </source>
</evidence>
<reference evidence="7 8" key="3">
    <citation type="submission" date="2008-05" db="EMBL/GenBank/DDBJ databases">
        <authorList>
            <person name="Fulton L."/>
            <person name="Clifton S."/>
            <person name="Fulton B."/>
            <person name="Xu J."/>
            <person name="Minx P."/>
            <person name="Pepin K.H."/>
            <person name="Johnson M."/>
            <person name="Thiruvilangam P."/>
            <person name="Bhonagiri V."/>
            <person name="Nash W.E."/>
            <person name="Mardis E.R."/>
            <person name="Wilson R.K."/>
        </authorList>
    </citation>
    <scope>NUCLEOTIDE SEQUENCE [LARGE SCALE GENOMIC DNA]</scope>
    <source>
        <strain evidence="7 8">ATCC 25827</strain>
    </source>
</reference>
<dbReference type="InterPro" id="IPR011701">
    <property type="entry name" value="MFS"/>
</dbReference>
<feature type="transmembrane region" description="Helical" evidence="6">
    <location>
        <begin position="213"/>
        <end position="230"/>
    </location>
</feature>
<feature type="transmembrane region" description="Helical" evidence="6">
    <location>
        <begin position="263"/>
        <end position="283"/>
    </location>
</feature>
<dbReference type="Proteomes" id="UP000004506">
    <property type="component" value="Unassembled WGS sequence"/>
</dbReference>
<feature type="transmembrane region" description="Helical" evidence="6">
    <location>
        <begin position="383"/>
        <end position="403"/>
    </location>
</feature>
<dbReference type="Pfam" id="PF07690">
    <property type="entry name" value="MFS_1"/>
    <property type="match status" value="1"/>
</dbReference>
<sequence>MHYPVFYYVTYKNKKMSPLAIKSFLNLYLYYEKWKIRGFDMSESVGSMKSQKMQLSTWRVYLSPIIGGIFIPMMFLWAPLITIQMDKELGFSPEKVGFIYMIEILTGMLANVIAFFWLKTKINWYHIYVAMILLTAVLNIISGFLIKDHFNLYIAIRILSAISGSTIFIITNSCMALLPNSYRAFSISLFSQIILGSLGLFILPLFLESYGIFSVYVFVSILLVCVLPLTKGIDAIWRMKEENIFKEQAQGAVKNRTVKNEMYLCLAGIFLFNVVVAGVWTFIGGYLSALQVDLSVVYNILGSASMVGILGAGTSILFSKKVNLVFVTCFIFLIASVLAMYLNTSIMLVIISCYAFKYIWTLILPFTMSIAAEYEVDGNVMNLTSLTLGLGIALGPMFSGMLIERVSFSAMFLFNLLLLVASMVIIMKIIFKNNKDKA</sequence>
<dbReference type="InterPro" id="IPR050189">
    <property type="entry name" value="MFS_Efflux_Transporters"/>
</dbReference>
<reference evidence="8" key="1">
    <citation type="submission" date="2008-04" db="EMBL/GenBank/DDBJ databases">
        <title>Draft genome sequence of Providencia stuartii (ATCC 25827).</title>
        <authorList>
            <person name="Sudarsanam P."/>
            <person name="Ley R."/>
            <person name="Guruge J."/>
            <person name="Turnbaugh P.J."/>
            <person name="Mahowald M."/>
            <person name="Liep D."/>
            <person name="Gordon J."/>
        </authorList>
    </citation>
    <scope>NUCLEOTIDE SEQUENCE [LARGE SCALE GENOMIC DNA]</scope>
    <source>
        <strain evidence="8">ATCC 25827</strain>
    </source>
</reference>
<comment type="subcellular location">
    <subcellularLocation>
        <location evidence="1">Cell membrane</location>
        <topology evidence="1">Multi-pass membrane protein</topology>
    </subcellularLocation>
</comment>
<comment type="caution">
    <text evidence="7">The sequence shown here is derived from an EMBL/GenBank/DDBJ whole genome shotgun (WGS) entry which is preliminary data.</text>
</comment>
<accession>A0AA86YFT8</accession>
<feature type="transmembrane region" description="Helical" evidence="6">
    <location>
        <begin position="58"/>
        <end position="78"/>
    </location>
</feature>
<feature type="transmembrane region" description="Helical" evidence="6">
    <location>
        <begin position="409"/>
        <end position="431"/>
    </location>
</feature>
<dbReference type="SUPFAM" id="SSF103473">
    <property type="entry name" value="MFS general substrate transporter"/>
    <property type="match status" value="1"/>
</dbReference>
<name>A0AA86YFT8_PROST</name>
<feature type="transmembrane region" description="Helical" evidence="6">
    <location>
        <begin position="152"/>
        <end position="178"/>
    </location>
</feature>
<evidence type="ECO:0000256" key="5">
    <source>
        <dbReference type="ARBA" id="ARBA00023136"/>
    </source>
</evidence>
<proteinExistence type="predicted"/>
<dbReference type="GO" id="GO:0005886">
    <property type="term" value="C:plasma membrane"/>
    <property type="evidence" value="ECO:0007669"/>
    <property type="project" value="UniProtKB-SubCell"/>
</dbReference>
<dbReference type="EMBL" id="ABJD02000103">
    <property type="protein sequence ID" value="EDU58042.1"/>
    <property type="molecule type" value="Genomic_DNA"/>
</dbReference>
<feature type="transmembrane region" description="Helical" evidence="6">
    <location>
        <begin position="185"/>
        <end position="207"/>
    </location>
</feature>
<keyword evidence="2" id="KW-1003">Cell membrane</keyword>
<feature type="transmembrane region" description="Helical" evidence="6">
    <location>
        <begin position="324"/>
        <end position="342"/>
    </location>
</feature>
<protein>
    <submittedName>
        <fullName evidence="7">Transporter, major facilitator family protein</fullName>
    </submittedName>
</protein>
<dbReference type="PANTHER" id="PTHR43124:SF10">
    <property type="entry name" value="PURINE EFFLUX PUMP PBUE"/>
    <property type="match status" value="1"/>
</dbReference>
<keyword evidence="4 6" id="KW-1133">Transmembrane helix</keyword>
<reference evidence="8" key="2">
    <citation type="submission" date="2008-04" db="EMBL/GenBank/DDBJ databases">
        <title>Draft genome sequence of Providencia stuartii(ATCC 25827).</title>
        <authorList>
            <person name="Sudarsanam P."/>
            <person name="Ley R."/>
            <person name="Guruge J."/>
            <person name="Turnbaugh P.J."/>
            <person name="Mahowald M."/>
            <person name="Liep D."/>
            <person name="Gordon J."/>
        </authorList>
    </citation>
    <scope>NUCLEOTIDE SEQUENCE [LARGE SCALE GENOMIC DNA]</scope>
    <source>
        <strain evidence="8">ATCC 25827</strain>
    </source>
</reference>
<feature type="transmembrane region" description="Helical" evidence="6">
    <location>
        <begin position="348"/>
        <end position="371"/>
    </location>
</feature>
<dbReference type="RefSeq" id="WP_004926045.1">
    <property type="nucleotide sequence ID" value="NZ_DS607679.1"/>
</dbReference>
<organism evidence="7 8">
    <name type="scientific">Providencia stuartii ATCC 25827</name>
    <dbReference type="NCBI Taxonomy" id="471874"/>
    <lineage>
        <taxon>Bacteria</taxon>
        <taxon>Pseudomonadati</taxon>
        <taxon>Pseudomonadota</taxon>
        <taxon>Gammaproteobacteria</taxon>
        <taxon>Enterobacterales</taxon>
        <taxon>Morganellaceae</taxon>
        <taxon>Providencia</taxon>
    </lineage>
</organism>
<keyword evidence="5 6" id="KW-0472">Membrane</keyword>
<evidence type="ECO:0000256" key="1">
    <source>
        <dbReference type="ARBA" id="ARBA00004651"/>
    </source>
</evidence>
<evidence type="ECO:0000256" key="6">
    <source>
        <dbReference type="SAM" id="Phobius"/>
    </source>
</evidence>
<evidence type="ECO:0000256" key="3">
    <source>
        <dbReference type="ARBA" id="ARBA00022692"/>
    </source>
</evidence>
<evidence type="ECO:0000256" key="2">
    <source>
        <dbReference type="ARBA" id="ARBA00022475"/>
    </source>
</evidence>
<feature type="transmembrane region" description="Helical" evidence="6">
    <location>
        <begin position="98"/>
        <end position="118"/>
    </location>
</feature>
<dbReference type="GeneID" id="93517716"/>
<evidence type="ECO:0000256" key="4">
    <source>
        <dbReference type="ARBA" id="ARBA00022989"/>
    </source>
</evidence>
<keyword evidence="3 6" id="KW-0812">Transmembrane</keyword>
<gene>
    <name evidence="7" type="ORF">PROSTU_04094</name>
</gene>